<feature type="chain" id="PRO_5034980470" evidence="3">
    <location>
        <begin position="16"/>
        <end position="586"/>
    </location>
</feature>
<comment type="caution">
    <text evidence="5">The sequence shown here is derived from an EMBL/GenBank/DDBJ whole genome shotgun (WGS) entry which is preliminary data.</text>
</comment>
<proteinExistence type="inferred from homology"/>
<feature type="domain" description="FAD-binding PCMH-type" evidence="4">
    <location>
        <begin position="120"/>
        <end position="303"/>
    </location>
</feature>
<evidence type="ECO:0000256" key="1">
    <source>
        <dbReference type="ARBA" id="ARBA00005466"/>
    </source>
</evidence>
<dbReference type="InterPro" id="IPR036318">
    <property type="entry name" value="FAD-bd_PCMH-like_sf"/>
</dbReference>
<evidence type="ECO:0000259" key="4">
    <source>
        <dbReference type="PROSITE" id="PS51387"/>
    </source>
</evidence>
<accession>A0A8H6YBP4</accession>
<dbReference type="GO" id="GO:0071949">
    <property type="term" value="F:FAD binding"/>
    <property type="evidence" value="ECO:0007669"/>
    <property type="project" value="InterPro"/>
</dbReference>
<dbReference type="Pfam" id="PF08031">
    <property type="entry name" value="BBE"/>
    <property type="match status" value="1"/>
</dbReference>
<protein>
    <submittedName>
        <fullName evidence="5">FAD-binding domain-containing protein</fullName>
    </submittedName>
</protein>
<gene>
    <name evidence="5" type="ORF">MVEN_00949000</name>
</gene>
<organism evidence="5 6">
    <name type="scientific">Mycena venus</name>
    <dbReference type="NCBI Taxonomy" id="2733690"/>
    <lineage>
        <taxon>Eukaryota</taxon>
        <taxon>Fungi</taxon>
        <taxon>Dikarya</taxon>
        <taxon>Basidiomycota</taxon>
        <taxon>Agaricomycotina</taxon>
        <taxon>Agaricomycetes</taxon>
        <taxon>Agaricomycetidae</taxon>
        <taxon>Agaricales</taxon>
        <taxon>Marasmiineae</taxon>
        <taxon>Mycenaceae</taxon>
        <taxon>Mycena</taxon>
    </lineage>
</organism>
<evidence type="ECO:0000256" key="3">
    <source>
        <dbReference type="SAM" id="SignalP"/>
    </source>
</evidence>
<comment type="similarity">
    <text evidence="1">Belongs to the oxygen-dependent FAD-linked oxidoreductase family.</text>
</comment>
<dbReference type="InterPro" id="IPR006094">
    <property type="entry name" value="Oxid_FAD_bind_N"/>
</dbReference>
<keyword evidence="3" id="KW-0732">Signal</keyword>
<keyword evidence="6" id="KW-1185">Reference proteome</keyword>
<evidence type="ECO:0000256" key="2">
    <source>
        <dbReference type="ARBA" id="ARBA00023002"/>
    </source>
</evidence>
<dbReference type="InterPro" id="IPR016166">
    <property type="entry name" value="FAD-bd_PCMH"/>
</dbReference>
<dbReference type="Gene3D" id="3.30.465.10">
    <property type="match status" value="1"/>
</dbReference>
<sequence length="586" mass="63331">MLALSSLTLLVLVSASLVFGLNSGAWNALNASVEGRLVRGIPFARSCFPDTGGPVSGIFDEQQCDTVRSDYLDHFSLASTLGGYMNSQWQTCQRTGAECLLDWTDPANADADSPPRVCSQGSIPDYGIQIVTLTDVFAGLDFSKKYGIPLVIKNSGHDFKGRSSGPGTLALWMSNLRSIEQQPHFVPTGCSSRPGKSAVTVGAGVSFSDLVTFADQHNLTIPSGGDLTVGAAGGYTQGGGHSIISNVFGLGADRVLEFEVVTPRGDHVVANQCQNSDLFFALRGGGGGTFGIVMKMTTLVFPAMPINAVFAAFDPTVGNNRLEFLRFVTNQSLEIAKQGWGAYIIPTIGILMANPILTPIAANTSVAALKTFMTVNLTGTFTMTVEPNYKTFFDKYIGALVHVPVGIPLTTSSRLVPVEHFTTASRRADLVTTITTLFDAVDLSIIFATTPFLYGPDNDQTSVSPAWRNSLWHVNVANTWNFNTTVAEVSKKYSSLKVAVDPLRLLTPGSGAYQNEADVYEPDHEGEVGRPLYISPILTSVKASFWGTHYARLVEIKRKYDPEHILDCWQCVDWLGANNLRYKCYI</sequence>
<feature type="signal peptide" evidence="3">
    <location>
        <begin position="1"/>
        <end position="15"/>
    </location>
</feature>
<dbReference type="Pfam" id="PF01565">
    <property type="entry name" value="FAD_binding_4"/>
    <property type="match status" value="1"/>
</dbReference>
<dbReference type="InterPro" id="IPR012951">
    <property type="entry name" value="BBE"/>
</dbReference>
<dbReference type="PANTHER" id="PTHR13878:SF91">
    <property type="entry name" value="FAD BINDING DOMAIN PROTEIN (AFU_ORTHOLOGUE AFUA_6G12070)-RELATED"/>
    <property type="match status" value="1"/>
</dbReference>
<dbReference type="InterPro" id="IPR016169">
    <property type="entry name" value="FAD-bd_PCMH_sub2"/>
</dbReference>
<keyword evidence="2" id="KW-0560">Oxidoreductase</keyword>
<dbReference type="GO" id="GO:0016491">
    <property type="term" value="F:oxidoreductase activity"/>
    <property type="evidence" value="ECO:0007669"/>
    <property type="project" value="UniProtKB-KW"/>
</dbReference>
<dbReference type="OrthoDB" id="9983560at2759"/>
<dbReference type="SUPFAM" id="SSF56176">
    <property type="entry name" value="FAD-binding/transporter-associated domain-like"/>
    <property type="match status" value="1"/>
</dbReference>
<name>A0A8H6YBP4_9AGAR</name>
<evidence type="ECO:0000313" key="5">
    <source>
        <dbReference type="EMBL" id="KAF7356177.1"/>
    </source>
</evidence>
<dbReference type="InterPro" id="IPR050432">
    <property type="entry name" value="FAD-linked_Oxidoreductases_BP"/>
</dbReference>
<reference evidence="5" key="1">
    <citation type="submission" date="2020-05" db="EMBL/GenBank/DDBJ databases">
        <title>Mycena genomes resolve the evolution of fungal bioluminescence.</title>
        <authorList>
            <person name="Tsai I.J."/>
        </authorList>
    </citation>
    <scope>NUCLEOTIDE SEQUENCE</scope>
    <source>
        <strain evidence="5">CCC161011</strain>
    </source>
</reference>
<dbReference type="Proteomes" id="UP000620124">
    <property type="component" value="Unassembled WGS sequence"/>
</dbReference>
<evidence type="ECO:0000313" key="6">
    <source>
        <dbReference type="Proteomes" id="UP000620124"/>
    </source>
</evidence>
<dbReference type="EMBL" id="JACAZI010000007">
    <property type="protein sequence ID" value="KAF7356177.1"/>
    <property type="molecule type" value="Genomic_DNA"/>
</dbReference>
<dbReference type="PANTHER" id="PTHR13878">
    <property type="entry name" value="GULONOLACTONE OXIDASE"/>
    <property type="match status" value="1"/>
</dbReference>
<dbReference type="AlphaFoldDB" id="A0A8H6YBP4"/>
<dbReference type="PROSITE" id="PS51387">
    <property type="entry name" value="FAD_PCMH"/>
    <property type="match status" value="1"/>
</dbReference>